<dbReference type="GO" id="GO:0005813">
    <property type="term" value="C:centrosome"/>
    <property type="evidence" value="ECO:0007669"/>
    <property type="project" value="TreeGrafter"/>
</dbReference>
<keyword evidence="5" id="KW-0132">Cell division</keyword>
<dbReference type="GO" id="GO:0051310">
    <property type="term" value="P:metaphase chromosome alignment"/>
    <property type="evidence" value="ECO:0007669"/>
    <property type="project" value="TreeGrafter"/>
</dbReference>
<dbReference type="GO" id="GO:0005819">
    <property type="term" value="C:spindle"/>
    <property type="evidence" value="ECO:0007669"/>
    <property type="project" value="UniProtKB-SubCell"/>
</dbReference>
<evidence type="ECO:0000256" key="3">
    <source>
        <dbReference type="ARBA" id="ARBA00018313"/>
    </source>
</evidence>
<dbReference type="PANTHER" id="PTHR31167">
    <property type="entry name" value="SPINDLE AND CENTRIOLE ASSOCIATED PROTEIN 1 SPICE1"/>
    <property type="match status" value="1"/>
</dbReference>
<feature type="region of interest" description="Disordered" evidence="12">
    <location>
        <begin position="718"/>
        <end position="762"/>
    </location>
</feature>
<reference evidence="13 14" key="1">
    <citation type="submission" date="2020-06" db="EMBL/GenBank/DDBJ databases">
        <authorList>
            <person name="Li R."/>
            <person name="Bekaert M."/>
        </authorList>
    </citation>
    <scope>NUCLEOTIDE SEQUENCE [LARGE SCALE GENOMIC DNA]</scope>
    <source>
        <strain evidence="14">wild</strain>
    </source>
</reference>
<evidence type="ECO:0000256" key="7">
    <source>
        <dbReference type="ARBA" id="ARBA00023054"/>
    </source>
</evidence>
<gene>
    <name evidence="13" type="ORF">MCOR_37763</name>
</gene>
<dbReference type="Proteomes" id="UP000507470">
    <property type="component" value="Unassembled WGS sequence"/>
</dbReference>
<dbReference type="GO" id="GO:0090307">
    <property type="term" value="P:mitotic spindle assembly"/>
    <property type="evidence" value="ECO:0007669"/>
    <property type="project" value="InterPro"/>
</dbReference>
<evidence type="ECO:0000256" key="5">
    <source>
        <dbReference type="ARBA" id="ARBA00022618"/>
    </source>
</evidence>
<keyword evidence="4" id="KW-0963">Cytoplasm</keyword>
<feature type="compositionally biased region" description="Polar residues" evidence="12">
    <location>
        <begin position="718"/>
        <end position="748"/>
    </location>
</feature>
<feature type="region of interest" description="Disordered" evidence="12">
    <location>
        <begin position="857"/>
        <end position="881"/>
    </location>
</feature>
<dbReference type="OrthoDB" id="6361178at2759"/>
<feature type="compositionally biased region" description="Polar residues" evidence="12">
    <location>
        <begin position="461"/>
        <end position="471"/>
    </location>
</feature>
<keyword evidence="9" id="KW-0131">Cell cycle</keyword>
<dbReference type="InterPro" id="IPR031387">
    <property type="entry name" value="SPICE1"/>
</dbReference>
<dbReference type="GO" id="GO:0005814">
    <property type="term" value="C:centriole"/>
    <property type="evidence" value="ECO:0007669"/>
    <property type="project" value="UniProtKB-SubCell"/>
</dbReference>
<feature type="region of interest" description="Disordered" evidence="12">
    <location>
        <begin position="433"/>
        <end position="471"/>
    </location>
</feature>
<keyword evidence="14" id="KW-1185">Reference proteome</keyword>
<evidence type="ECO:0000313" key="13">
    <source>
        <dbReference type="EMBL" id="CAC5403917.1"/>
    </source>
</evidence>
<accession>A0A6J8D8C5</accession>
<evidence type="ECO:0000256" key="10">
    <source>
        <dbReference type="ARBA" id="ARBA00030722"/>
    </source>
</evidence>
<keyword evidence="6" id="KW-0498">Mitosis</keyword>
<evidence type="ECO:0000256" key="8">
    <source>
        <dbReference type="ARBA" id="ARBA00023212"/>
    </source>
</evidence>
<evidence type="ECO:0000256" key="1">
    <source>
        <dbReference type="ARBA" id="ARBA00004114"/>
    </source>
</evidence>
<feature type="compositionally biased region" description="Low complexity" evidence="12">
    <location>
        <begin position="749"/>
        <end position="761"/>
    </location>
</feature>
<comment type="subcellular location">
    <subcellularLocation>
        <location evidence="1">Cytoplasm</location>
        <location evidence="1">Cytoskeleton</location>
        <location evidence="1">Microtubule organizing center</location>
        <location evidence="1">Centrosome</location>
        <location evidence="1">Centriole</location>
    </subcellularLocation>
    <subcellularLocation>
        <location evidence="2">Cytoplasm</location>
        <location evidence="2">Cytoskeleton</location>
        <location evidence="2">Spindle</location>
    </subcellularLocation>
</comment>
<evidence type="ECO:0000313" key="14">
    <source>
        <dbReference type="Proteomes" id="UP000507470"/>
    </source>
</evidence>
<evidence type="ECO:0000256" key="11">
    <source>
        <dbReference type="SAM" id="Coils"/>
    </source>
</evidence>
<dbReference type="PANTHER" id="PTHR31167:SF3">
    <property type="entry name" value="SPINDLE AND CENTRIOLE-ASSOCIATED PROTEIN 1"/>
    <property type="match status" value="1"/>
</dbReference>
<dbReference type="AlphaFoldDB" id="A0A6J8D8C5"/>
<evidence type="ECO:0000256" key="12">
    <source>
        <dbReference type="SAM" id="MobiDB-lite"/>
    </source>
</evidence>
<dbReference type="GO" id="GO:0051301">
    <property type="term" value="P:cell division"/>
    <property type="evidence" value="ECO:0007669"/>
    <property type="project" value="UniProtKB-KW"/>
</dbReference>
<feature type="region of interest" description="Disordered" evidence="12">
    <location>
        <begin position="306"/>
        <end position="327"/>
    </location>
</feature>
<feature type="compositionally biased region" description="Low complexity" evidence="12">
    <location>
        <begin position="861"/>
        <end position="876"/>
    </location>
</feature>
<name>A0A6J8D8C5_MYTCO</name>
<keyword evidence="8" id="KW-0206">Cytoskeleton</keyword>
<proteinExistence type="predicted"/>
<evidence type="ECO:0000256" key="4">
    <source>
        <dbReference type="ARBA" id="ARBA00022490"/>
    </source>
</evidence>
<keyword evidence="7 11" id="KW-0175">Coiled coil</keyword>
<feature type="coiled-coil region" evidence="11">
    <location>
        <begin position="540"/>
        <end position="574"/>
    </location>
</feature>
<sequence>MDSPTELSNIHQQGRRVQINAFANGTSLLTSSRHPAGVREAFTKSYISRDEATSKKRRQHINTSFIPVNRLTVGQLDTGLRRLTELEVMHKRLASQQDQILARQHRPTIPAAVVDDQQVPAIPDLYNLPNEELTRIKISAKSAGLYGMDNLRYFYNWNGGGKHGKRELDPARQEIIRQFTVRMYPENMSFVRLRKTNPSGGIPRKKKTFKKLPEWDDNLHDMNEFKATPEEIARRKEAHKSKHALAAKLQKQRQMKARKADLSISNTEARKLAIMKEVLYDQQEFQNVLAKSDKMMAVVKDLFGDAPNRMPGVPNVTSAPNGDGNHRNIVVPLHEIRTKSDTLSESMVDKSALNDLETDSDDEDDEDPSFYQPKFNLERFQQFLANEEKNHTISTISGQAQMSHLDQGPIQSTQIQLDSMQNTRDFETPKKQLNGSILKAPNSAMNDTNKIKKSKKRVAPSPQQHNTSSNMNLTDLRKVLEGLEDEIAEYERSTGRRAPAERHRQENFSGYTLSIVDSVTKLCRYLKENELRLKAETTVREQLTEDVTQLAQLIDALTSDIILTQEEYAKLNSNFTRYREETHSEILYLKTAIQNLSRPPSQTVPLMEDITPPRHKSPPQITDELTWLEKEVNGIPDHLQADSAAVLLSPPVRKSRIQREQEILEQMGRIFPHLHPTKHCVLSLRCRKIMDLDFENYMYIFMEDQTSLVDITTAVQNDSQPDSGLTTPYFNHPNVPSSDYQSLQQHPGSISSQSGYQQSVSNTGQVPGNIHTGYQQGGQVPVTSLHQVSQVSVQNGMYIPQSRPQGQTQGLTRMAAPNRLYSVSTVHPSGANAHVRVPRPSPLVQSNVGVSLPGARQVAPSVQGQLSSQQSGQQQSHKNQLANQISELNKQHEEAQKRLQNLMQQQSNQMAGNTNDNYPIQHGLPAYPVSPPISPISQKSEGYLSLQGIVDQRLQNGDGPRRGITVSLPTVDFEASPQ</sequence>
<evidence type="ECO:0000256" key="2">
    <source>
        <dbReference type="ARBA" id="ARBA00004186"/>
    </source>
</evidence>
<evidence type="ECO:0000256" key="6">
    <source>
        <dbReference type="ARBA" id="ARBA00022776"/>
    </source>
</evidence>
<dbReference type="GO" id="GO:0046599">
    <property type="term" value="P:regulation of centriole replication"/>
    <property type="evidence" value="ECO:0007669"/>
    <property type="project" value="TreeGrafter"/>
</dbReference>
<dbReference type="EMBL" id="CACVKT020006887">
    <property type="protein sequence ID" value="CAC5403917.1"/>
    <property type="molecule type" value="Genomic_DNA"/>
</dbReference>
<evidence type="ECO:0000256" key="9">
    <source>
        <dbReference type="ARBA" id="ARBA00023306"/>
    </source>
</evidence>
<protein>
    <recommendedName>
        <fullName evidence="3">Spindle and centriole-associated protein 1</fullName>
    </recommendedName>
    <alternativeName>
        <fullName evidence="10">Coiled-coil domain-containing protein 52</fullName>
    </alternativeName>
</protein>
<organism evidence="13 14">
    <name type="scientific">Mytilus coruscus</name>
    <name type="common">Sea mussel</name>
    <dbReference type="NCBI Taxonomy" id="42192"/>
    <lineage>
        <taxon>Eukaryota</taxon>
        <taxon>Metazoa</taxon>
        <taxon>Spiralia</taxon>
        <taxon>Lophotrochozoa</taxon>
        <taxon>Mollusca</taxon>
        <taxon>Bivalvia</taxon>
        <taxon>Autobranchia</taxon>
        <taxon>Pteriomorphia</taxon>
        <taxon>Mytilida</taxon>
        <taxon>Mytiloidea</taxon>
        <taxon>Mytilidae</taxon>
        <taxon>Mytilinae</taxon>
        <taxon>Mytilus</taxon>
    </lineage>
</organism>
<dbReference type="Pfam" id="PF15678">
    <property type="entry name" value="SPICE"/>
    <property type="match status" value="1"/>
</dbReference>